<dbReference type="UniPathway" id="UPA00035">
    <property type="reaction ID" value="UER00042"/>
</dbReference>
<dbReference type="GO" id="GO:0000162">
    <property type="term" value="P:L-tryptophan biosynthetic process"/>
    <property type="evidence" value="ECO:0007669"/>
    <property type="project" value="UniProtKB-UniRule"/>
</dbReference>
<protein>
    <recommendedName>
        <fullName evidence="4 9">N-(5'-phosphoribosyl)anthranilate isomerase</fullName>
        <shortName evidence="9">PRAI</shortName>
        <ecNumber evidence="3 9">5.3.1.24</ecNumber>
    </recommendedName>
</protein>
<feature type="domain" description="N-(5'phosphoribosyl) anthranilate isomerase (PRAI)" evidence="10">
    <location>
        <begin position="5"/>
        <end position="201"/>
    </location>
</feature>
<dbReference type="HAMAP" id="MF_00135">
    <property type="entry name" value="PRAI"/>
    <property type="match status" value="1"/>
</dbReference>
<dbReference type="InterPro" id="IPR011060">
    <property type="entry name" value="RibuloseP-bd_barrel"/>
</dbReference>
<comment type="similarity">
    <text evidence="9">Belongs to the TrpF family.</text>
</comment>
<evidence type="ECO:0000313" key="12">
    <source>
        <dbReference type="Proteomes" id="UP000305939"/>
    </source>
</evidence>
<dbReference type="InterPro" id="IPR013785">
    <property type="entry name" value="Aldolase_TIM"/>
</dbReference>
<dbReference type="Gene3D" id="3.20.20.70">
    <property type="entry name" value="Aldolase class I"/>
    <property type="match status" value="1"/>
</dbReference>
<dbReference type="Proteomes" id="UP000305939">
    <property type="component" value="Unassembled WGS sequence"/>
</dbReference>
<evidence type="ECO:0000313" key="11">
    <source>
        <dbReference type="EMBL" id="THD66834.1"/>
    </source>
</evidence>
<dbReference type="AlphaFoldDB" id="A0A4V3UY10"/>
<comment type="catalytic activity">
    <reaction evidence="1 9">
        <text>N-(5-phospho-beta-D-ribosyl)anthranilate = 1-(2-carboxyphenylamino)-1-deoxy-D-ribulose 5-phosphate</text>
        <dbReference type="Rhea" id="RHEA:21540"/>
        <dbReference type="ChEBI" id="CHEBI:18277"/>
        <dbReference type="ChEBI" id="CHEBI:58613"/>
        <dbReference type="EC" id="5.3.1.24"/>
    </reaction>
</comment>
<gene>
    <name evidence="9" type="primary">trpF</name>
    <name evidence="11" type="ORF">E7Z59_11305</name>
</gene>
<evidence type="ECO:0000256" key="6">
    <source>
        <dbReference type="ARBA" id="ARBA00022822"/>
    </source>
</evidence>
<dbReference type="GO" id="GO:0004640">
    <property type="term" value="F:phosphoribosylanthranilate isomerase activity"/>
    <property type="evidence" value="ECO:0007669"/>
    <property type="project" value="UniProtKB-UniRule"/>
</dbReference>
<proteinExistence type="inferred from homology"/>
<dbReference type="InterPro" id="IPR044643">
    <property type="entry name" value="TrpF_fam"/>
</dbReference>
<evidence type="ECO:0000256" key="5">
    <source>
        <dbReference type="ARBA" id="ARBA00022605"/>
    </source>
</evidence>
<keyword evidence="7 9" id="KW-0057">Aromatic amino acid biosynthesis</keyword>
<evidence type="ECO:0000256" key="4">
    <source>
        <dbReference type="ARBA" id="ARBA00022272"/>
    </source>
</evidence>
<dbReference type="OrthoDB" id="9786954at2"/>
<evidence type="ECO:0000256" key="8">
    <source>
        <dbReference type="ARBA" id="ARBA00023235"/>
    </source>
</evidence>
<accession>A0A4V3UY10</accession>
<dbReference type="CDD" id="cd00405">
    <property type="entry name" value="PRAI"/>
    <property type="match status" value="1"/>
</dbReference>
<dbReference type="EMBL" id="SSMC01000003">
    <property type="protein sequence ID" value="THD66834.1"/>
    <property type="molecule type" value="Genomic_DNA"/>
</dbReference>
<dbReference type="PANTHER" id="PTHR42894">
    <property type="entry name" value="N-(5'-PHOSPHORIBOSYL)ANTHRANILATE ISOMERASE"/>
    <property type="match status" value="1"/>
</dbReference>
<keyword evidence="6 9" id="KW-0822">Tryptophan biosynthesis</keyword>
<dbReference type="PANTHER" id="PTHR42894:SF1">
    <property type="entry name" value="N-(5'-PHOSPHORIBOSYL)ANTHRANILATE ISOMERASE"/>
    <property type="match status" value="1"/>
</dbReference>
<evidence type="ECO:0000256" key="3">
    <source>
        <dbReference type="ARBA" id="ARBA00012572"/>
    </source>
</evidence>
<evidence type="ECO:0000256" key="7">
    <source>
        <dbReference type="ARBA" id="ARBA00023141"/>
    </source>
</evidence>
<dbReference type="Pfam" id="PF00697">
    <property type="entry name" value="PRAI"/>
    <property type="match status" value="1"/>
</dbReference>
<sequence length="211" mass="23311">MKHPENMKAVASAGPDVMGLIFYGKSPRYFEGMLPELPESLKMAGVFVNAEVETVLEKATKYGLSYLQLHGDETPEYCTALRSALKASGNRAELIKVFSVAGEDDLSGSDKYENCADYFLFDTKGKNRGGNGLQFNWQVLQAYKLQIPFLLSGGIGPEDLKALEGFLLSPEGRNCVGIDVNSGFELEPGLKDDKRLKNFISRIRETENIKN</sequence>
<comment type="pathway">
    <text evidence="2 9">Amino-acid biosynthesis; L-tryptophan biosynthesis; L-tryptophan from chorismate: step 3/5.</text>
</comment>
<organism evidence="11 12">
    <name type="scientific">Robertkochia marina</name>
    <dbReference type="NCBI Taxonomy" id="1227945"/>
    <lineage>
        <taxon>Bacteria</taxon>
        <taxon>Pseudomonadati</taxon>
        <taxon>Bacteroidota</taxon>
        <taxon>Flavobacteriia</taxon>
        <taxon>Flavobacteriales</taxon>
        <taxon>Flavobacteriaceae</taxon>
        <taxon>Robertkochia</taxon>
    </lineage>
</organism>
<evidence type="ECO:0000256" key="1">
    <source>
        <dbReference type="ARBA" id="ARBA00001164"/>
    </source>
</evidence>
<dbReference type="SUPFAM" id="SSF51366">
    <property type="entry name" value="Ribulose-phoshate binding barrel"/>
    <property type="match status" value="1"/>
</dbReference>
<evidence type="ECO:0000256" key="2">
    <source>
        <dbReference type="ARBA" id="ARBA00004664"/>
    </source>
</evidence>
<dbReference type="InterPro" id="IPR001240">
    <property type="entry name" value="PRAI_dom"/>
</dbReference>
<evidence type="ECO:0000259" key="10">
    <source>
        <dbReference type="Pfam" id="PF00697"/>
    </source>
</evidence>
<comment type="caution">
    <text evidence="11">The sequence shown here is derived from an EMBL/GenBank/DDBJ whole genome shotgun (WGS) entry which is preliminary data.</text>
</comment>
<keyword evidence="12" id="KW-1185">Reference proteome</keyword>
<dbReference type="EC" id="5.3.1.24" evidence="3 9"/>
<evidence type="ECO:0000256" key="9">
    <source>
        <dbReference type="HAMAP-Rule" id="MF_00135"/>
    </source>
</evidence>
<reference evidence="11 12" key="1">
    <citation type="submission" date="2019-04" db="EMBL/GenBank/DDBJ databases">
        <title>Draft genome sequence of Robertkochia marina CC-AMO-30D.</title>
        <authorList>
            <person name="Hameed A."/>
            <person name="Lin S.-Y."/>
            <person name="Shahina M."/>
            <person name="Lai W.-A."/>
            <person name="Young C.-C."/>
        </authorList>
    </citation>
    <scope>NUCLEOTIDE SEQUENCE [LARGE SCALE GENOMIC DNA]</scope>
    <source>
        <strain evidence="11 12">CC-AMO-30D</strain>
    </source>
</reference>
<keyword evidence="8 9" id="KW-0413">Isomerase</keyword>
<keyword evidence="5 9" id="KW-0028">Amino-acid biosynthesis</keyword>
<name>A0A4V3UY10_9FLAO</name>